<proteinExistence type="predicted"/>
<dbReference type="Proteomes" id="UP000256964">
    <property type="component" value="Unassembled WGS sequence"/>
</dbReference>
<organism evidence="2 3">
    <name type="scientific">Lentinus brumalis</name>
    <dbReference type="NCBI Taxonomy" id="2498619"/>
    <lineage>
        <taxon>Eukaryota</taxon>
        <taxon>Fungi</taxon>
        <taxon>Dikarya</taxon>
        <taxon>Basidiomycota</taxon>
        <taxon>Agaricomycotina</taxon>
        <taxon>Agaricomycetes</taxon>
        <taxon>Polyporales</taxon>
        <taxon>Polyporaceae</taxon>
        <taxon>Lentinus</taxon>
    </lineage>
</organism>
<dbReference type="EMBL" id="KZ857518">
    <property type="protein sequence ID" value="RDX41241.1"/>
    <property type="molecule type" value="Genomic_DNA"/>
</dbReference>
<name>A0A371CLT1_9APHY</name>
<feature type="region of interest" description="Disordered" evidence="1">
    <location>
        <begin position="1"/>
        <end position="28"/>
    </location>
</feature>
<protein>
    <submittedName>
        <fullName evidence="2">Uncharacterized protein</fullName>
    </submittedName>
</protein>
<feature type="compositionally biased region" description="Polar residues" evidence="1">
    <location>
        <begin position="1"/>
        <end position="13"/>
    </location>
</feature>
<evidence type="ECO:0000313" key="2">
    <source>
        <dbReference type="EMBL" id="RDX41241.1"/>
    </source>
</evidence>
<accession>A0A371CLT1</accession>
<reference evidence="2 3" key="1">
    <citation type="journal article" date="2018" name="Biotechnol. Biofuels">
        <title>Integrative visual omics of the white-rot fungus Polyporus brumalis exposes the biotechnological potential of its oxidative enzymes for delignifying raw plant biomass.</title>
        <authorList>
            <person name="Miyauchi S."/>
            <person name="Rancon A."/>
            <person name="Drula E."/>
            <person name="Hage H."/>
            <person name="Chaduli D."/>
            <person name="Favel A."/>
            <person name="Grisel S."/>
            <person name="Henrissat B."/>
            <person name="Herpoel-Gimbert I."/>
            <person name="Ruiz-Duenas F.J."/>
            <person name="Chevret D."/>
            <person name="Hainaut M."/>
            <person name="Lin J."/>
            <person name="Wang M."/>
            <person name="Pangilinan J."/>
            <person name="Lipzen A."/>
            <person name="Lesage-Meessen L."/>
            <person name="Navarro D."/>
            <person name="Riley R."/>
            <person name="Grigoriev I.V."/>
            <person name="Zhou S."/>
            <person name="Raouche S."/>
            <person name="Rosso M.N."/>
        </authorList>
    </citation>
    <scope>NUCLEOTIDE SEQUENCE [LARGE SCALE GENOMIC DNA]</scope>
    <source>
        <strain evidence="2 3">BRFM 1820</strain>
    </source>
</reference>
<evidence type="ECO:0000313" key="3">
    <source>
        <dbReference type="Proteomes" id="UP000256964"/>
    </source>
</evidence>
<keyword evidence="3" id="KW-1185">Reference proteome</keyword>
<sequence>MVAESQNQPNGLTVATFAPPRSSSDMPDPHGRQYLVHSPYYQHRLFVSSWGRWWEVVSYGDLATLALTGELRRLQRCFRLGSTSTRSCRHPLDLEIIGGQTERSADMALWKGSDVDGESVDDWAAPCECKPESAHPNGGQARDQRVVSNSDELTRLDVQSVARVLQMWRQVGPGDGGWEHERETSLYGISCSASHVHENV</sequence>
<dbReference type="AlphaFoldDB" id="A0A371CLT1"/>
<evidence type="ECO:0000256" key="1">
    <source>
        <dbReference type="SAM" id="MobiDB-lite"/>
    </source>
</evidence>
<gene>
    <name evidence="2" type="ORF">OH76DRAFT_245346</name>
</gene>